<evidence type="ECO:0000256" key="1">
    <source>
        <dbReference type="SAM" id="MobiDB-lite"/>
    </source>
</evidence>
<dbReference type="Proteomes" id="UP000265520">
    <property type="component" value="Unassembled WGS sequence"/>
</dbReference>
<accession>A0A392R548</accession>
<feature type="compositionally biased region" description="Basic and acidic residues" evidence="1">
    <location>
        <begin position="14"/>
        <end position="35"/>
    </location>
</feature>
<name>A0A392R548_9FABA</name>
<keyword evidence="3" id="KW-1185">Reference proteome</keyword>
<proteinExistence type="predicted"/>
<dbReference type="AlphaFoldDB" id="A0A392R548"/>
<evidence type="ECO:0000313" key="3">
    <source>
        <dbReference type="Proteomes" id="UP000265520"/>
    </source>
</evidence>
<dbReference type="EMBL" id="LXQA010189508">
    <property type="protein sequence ID" value="MCI31721.1"/>
    <property type="molecule type" value="Genomic_DNA"/>
</dbReference>
<comment type="caution">
    <text evidence="2">The sequence shown here is derived from an EMBL/GenBank/DDBJ whole genome shotgun (WGS) entry which is preliminary data.</text>
</comment>
<protein>
    <submittedName>
        <fullName evidence="2">Uncharacterized protein</fullName>
    </submittedName>
</protein>
<evidence type="ECO:0000313" key="2">
    <source>
        <dbReference type="EMBL" id="MCI31721.1"/>
    </source>
</evidence>
<reference evidence="2 3" key="1">
    <citation type="journal article" date="2018" name="Front. Plant Sci.">
        <title>Red Clover (Trifolium pratense) and Zigzag Clover (T. medium) - A Picture of Genomic Similarities and Differences.</title>
        <authorList>
            <person name="Dluhosova J."/>
            <person name="Istvanek J."/>
            <person name="Nedelnik J."/>
            <person name="Repkova J."/>
        </authorList>
    </citation>
    <scope>NUCLEOTIDE SEQUENCE [LARGE SCALE GENOMIC DNA]</scope>
    <source>
        <strain evidence="3">cv. 10/8</strain>
        <tissue evidence="2">Leaf</tissue>
    </source>
</reference>
<organism evidence="2 3">
    <name type="scientific">Trifolium medium</name>
    <dbReference type="NCBI Taxonomy" id="97028"/>
    <lineage>
        <taxon>Eukaryota</taxon>
        <taxon>Viridiplantae</taxon>
        <taxon>Streptophyta</taxon>
        <taxon>Embryophyta</taxon>
        <taxon>Tracheophyta</taxon>
        <taxon>Spermatophyta</taxon>
        <taxon>Magnoliopsida</taxon>
        <taxon>eudicotyledons</taxon>
        <taxon>Gunneridae</taxon>
        <taxon>Pentapetalae</taxon>
        <taxon>rosids</taxon>
        <taxon>fabids</taxon>
        <taxon>Fabales</taxon>
        <taxon>Fabaceae</taxon>
        <taxon>Papilionoideae</taxon>
        <taxon>50 kb inversion clade</taxon>
        <taxon>NPAAA clade</taxon>
        <taxon>Hologalegina</taxon>
        <taxon>IRL clade</taxon>
        <taxon>Trifolieae</taxon>
        <taxon>Trifolium</taxon>
    </lineage>
</organism>
<feature type="compositionally biased region" description="Low complexity" evidence="1">
    <location>
        <begin position="1"/>
        <end position="12"/>
    </location>
</feature>
<sequence length="57" mass="6550">MPMAAMDMPTAAVWDKRESTKAVDKEIESTDKETETTDVAEIENGVYHDHCFYPYHN</sequence>
<feature type="region of interest" description="Disordered" evidence="1">
    <location>
        <begin position="1"/>
        <end position="36"/>
    </location>
</feature>